<organism evidence="1 2">
    <name type="scientific">Candidatus Faecalibacterium intestinigallinarum</name>
    <dbReference type="NCBI Taxonomy" id="2838581"/>
    <lineage>
        <taxon>Bacteria</taxon>
        <taxon>Bacillati</taxon>
        <taxon>Bacillota</taxon>
        <taxon>Clostridia</taxon>
        <taxon>Eubacteriales</taxon>
        <taxon>Oscillospiraceae</taxon>
        <taxon>Faecalibacterium</taxon>
    </lineage>
</organism>
<proteinExistence type="predicted"/>
<protein>
    <submittedName>
        <fullName evidence="1">Helix-turn-helix domain-containing protein</fullName>
    </submittedName>
</protein>
<reference evidence="1" key="2">
    <citation type="submission" date="2021-04" db="EMBL/GenBank/DDBJ databases">
        <authorList>
            <person name="Gilroy R."/>
        </authorList>
    </citation>
    <scope>NUCLEOTIDE SEQUENCE</scope>
    <source>
        <strain evidence="1">ChiHcolR34-3080</strain>
    </source>
</reference>
<dbReference type="AlphaFoldDB" id="A0A9D1QCF5"/>
<accession>A0A9D1QCF5</accession>
<name>A0A9D1QCF5_9FIRM</name>
<gene>
    <name evidence="1" type="ORF">H9890_09570</name>
</gene>
<dbReference type="EMBL" id="DXHQ01000109">
    <property type="protein sequence ID" value="HIW09630.1"/>
    <property type="molecule type" value="Genomic_DNA"/>
</dbReference>
<comment type="caution">
    <text evidence="1">The sequence shown here is derived from an EMBL/GenBank/DDBJ whole genome shotgun (WGS) entry which is preliminary data.</text>
</comment>
<dbReference type="Proteomes" id="UP000823933">
    <property type="component" value="Unassembled WGS sequence"/>
</dbReference>
<evidence type="ECO:0000313" key="1">
    <source>
        <dbReference type="EMBL" id="HIW09630.1"/>
    </source>
</evidence>
<evidence type="ECO:0000313" key="2">
    <source>
        <dbReference type="Proteomes" id="UP000823933"/>
    </source>
</evidence>
<reference evidence="1" key="1">
    <citation type="journal article" date="2021" name="PeerJ">
        <title>Extensive microbial diversity within the chicken gut microbiome revealed by metagenomics and culture.</title>
        <authorList>
            <person name="Gilroy R."/>
            <person name="Ravi A."/>
            <person name="Getino M."/>
            <person name="Pursley I."/>
            <person name="Horton D.L."/>
            <person name="Alikhan N.F."/>
            <person name="Baker D."/>
            <person name="Gharbi K."/>
            <person name="Hall N."/>
            <person name="Watson M."/>
            <person name="Adriaenssens E.M."/>
            <person name="Foster-Nyarko E."/>
            <person name="Jarju S."/>
            <person name="Secka A."/>
            <person name="Antonio M."/>
            <person name="Oren A."/>
            <person name="Chaudhuri R.R."/>
            <person name="La Ragione R."/>
            <person name="Hildebrand F."/>
            <person name="Pallen M.J."/>
        </authorList>
    </citation>
    <scope>NUCLEOTIDE SEQUENCE</scope>
    <source>
        <strain evidence="1">ChiHcolR34-3080</strain>
    </source>
</reference>
<sequence>MKRSKYASSQVQLGSIHDIYQRLQEEGYLISETALRNWVKVGCIHAFYHGKKALILYDDVLAYIKGDCNPEPAA</sequence>